<dbReference type="EMBL" id="CP035708">
    <property type="protein sequence ID" value="QEM99414.1"/>
    <property type="molecule type" value="Genomic_DNA"/>
</dbReference>
<feature type="transmembrane region" description="Helical" evidence="1">
    <location>
        <begin position="146"/>
        <end position="168"/>
    </location>
</feature>
<dbReference type="CDD" id="cd01949">
    <property type="entry name" value="GGDEF"/>
    <property type="match status" value="1"/>
</dbReference>
<dbReference type="SUPFAM" id="SSF55073">
    <property type="entry name" value="Nucleotide cyclase"/>
    <property type="match status" value="1"/>
</dbReference>
<feature type="domain" description="GGDEF" evidence="3">
    <location>
        <begin position="273"/>
        <end position="407"/>
    </location>
</feature>
<dbReference type="Pfam" id="PF17152">
    <property type="entry name" value="CHASE8"/>
    <property type="match status" value="1"/>
</dbReference>
<dbReference type="GO" id="GO:0007165">
    <property type="term" value="P:signal transduction"/>
    <property type="evidence" value="ECO:0007669"/>
    <property type="project" value="InterPro"/>
</dbReference>
<dbReference type="FunFam" id="3.30.70.270:FF:000001">
    <property type="entry name" value="Diguanylate cyclase domain protein"/>
    <property type="match status" value="1"/>
</dbReference>
<dbReference type="InterPro" id="IPR029787">
    <property type="entry name" value="Nucleotide_cyclase"/>
</dbReference>
<feature type="domain" description="HAMP" evidence="2">
    <location>
        <begin position="177"/>
        <end position="230"/>
    </location>
</feature>
<dbReference type="Gene3D" id="3.30.70.270">
    <property type="match status" value="1"/>
</dbReference>
<gene>
    <name evidence="4" type="ORF">ABIC99_002579</name>
    <name evidence="5" type="ORF">EWH46_00605</name>
</gene>
<dbReference type="RefSeq" id="WP_149502128.1">
    <property type="nucleotide sequence ID" value="NZ_CP035708.1"/>
</dbReference>
<reference evidence="4 7" key="2">
    <citation type="submission" date="2024-06" db="EMBL/GenBank/DDBJ databases">
        <title>Genomic Encyclopedia of Type Strains, Phase IV (KMG-IV): sequencing the most valuable type-strain genomes for metagenomic binning, comparative biology and taxonomic classification.</title>
        <authorList>
            <person name="Goeker M."/>
        </authorList>
    </citation>
    <scope>NUCLEOTIDE SEQUENCE [LARGE SCALE GENOMIC DNA]</scope>
    <source>
        <strain evidence="4 7">D-501</strain>
    </source>
</reference>
<name>A0A5C1PUU1_9BURK</name>
<dbReference type="PANTHER" id="PTHR46663:SF2">
    <property type="entry name" value="GGDEF DOMAIN-CONTAINING PROTEIN"/>
    <property type="match status" value="1"/>
</dbReference>
<evidence type="ECO:0000259" key="2">
    <source>
        <dbReference type="PROSITE" id="PS50885"/>
    </source>
</evidence>
<dbReference type="Gene3D" id="6.10.340.10">
    <property type="match status" value="1"/>
</dbReference>
<dbReference type="NCBIfam" id="TIGR00254">
    <property type="entry name" value="GGDEF"/>
    <property type="match status" value="1"/>
</dbReference>
<dbReference type="AlphaFoldDB" id="A0A5C1PUU1"/>
<sequence>MTARPTLAGMLRRGHWQVASVTLLLFGLLLGVIGHAVLGSMQARHLELLARTTGYSIEAAVVFRDLDTIHEVLRPIVQRERLGRLQVRLPNGQLLTELQPPEPTGLAALQARIGRWLMPGRAEAPVLDGSGRVIARVELDSEGSDFIQLLLWGSGAGLLCVLLTLGVASLMTRRLERSIVEPIDRLAALTRSIRCERAFDRRAPAAPIAELNALGEDFNAMLAEIDAHHRHLQQDRDSLSQRAWHDPLTGLANRAHFEQRLEQALQVSLQQGQTFGVLYLDADGFKAVNDTAGHAAGDRLLVQMGERLRAVVREDDLVARLGGDEFAVLLQPLRQVDDARRIAREIGRAMQQPFDLGASGCFRCGLSAGIATFPQDGDTIPALLDTADRAMYRAKQAGRQHRRPLSGRPEGAAT</sequence>
<evidence type="ECO:0000313" key="5">
    <source>
        <dbReference type="EMBL" id="QEM99414.1"/>
    </source>
</evidence>
<evidence type="ECO:0000313" key="4">
    <source>
        <dbReference type="EMBL" id="MET3604758.1"/>
    </source>
</evidence>
<dbReference type="InterPro" id="IPR003660">
    <property type="entry name" value="HAMP_dom"/>
</dbReference>
<organism evidence="5 6">
    <name type="scientific">Sphaerotilus sulfidivorans</name>
    <dbReference type="NCBI Taxonomy" id="639200"/>
    <lineage>
        <taxon>Bacteria</taxon>
        <taxon>Pseudomonadati</taxon>
        <taxon>Pseudomonadota</taxon>
        <taxon>Betaproteobacteria</taxon>
        <taxon>Burkholderiales</taxon>
        <taxon>Sphaerotilaceae</taxon>
        <taxon>Sphaerotilus</taxon>
    </lineage>
</organism>
<dbReference type="SMART" id="SM00267">
    <property type="entry name" value="GGDEF"/>
    <property type="match status" value="1"/>
</dbReference>
<dbReference type="KEGG" id="snn:EWH46_00605"/>
<dbReference type="PANTHER" id="PTHR46663">
    <property type="entry name" value="DIGUANYLATE CYCLASE DGCT-RELATED"/>
    <property type="match status" value="1"/>
</dbReference>
<dbReference type="GO" id="GO:0016020">
    <property type="term" value="C:membrane"/>
    <property type="evidence" value="ECO:0007669"/>
    <property type="project" value="InterPro"/>
</dbReference>
<dbReference type="SMART" id="SM00304">
    <property type="entry name" value="HAMP"/>
    <property type="match status" value="1"/>
</dbReference>
<evidence type="ECO:0000259" key="3">
    <source>
        <dbReference type="PROSITE" id="PS50887"/>
    </source>
</evidence>
<keyword evidence="1" id="KW-1133">Transmembrane helix</keyword>
<dbReference type="Proteomes" id="UP000323522">
    <property type="component" value="Chromosome"/>
</dbReference>
<dbReference type="InterPro" id="IPR043128">
    <property type="entry name" value="Rev_trsase/Diguanyl_cyclase"/>
</dbReference>
<proteinExistence type="predicted"/>
<protein>
    <submittedName>
        <fullName evidence="4 5">Diguanylate cyclase</fullName>
    </submittedName>
</protein>
<dbReference type="InterPro" id="IPR000160">
    <property type="entry name" value="GGDEF_dom"/>
</dbReference>
<dbReference type="InterPro" id="IPR033417">
    <property type="entry name" value="CHASE8"/>
</dbReference>
<dbReference type="GO" id="GO:0003824">
    <property type="term" value="F:catalytic activity"/>
    <property type="evidence" value="ECO:0007669"/>
    <property type="project" value="UniProtKB-ARBA"/>
</dbReference>
<dbReference type="PROSITE" id="PS50885">
    <property type="entry name" value="HAMP"/>
    <property type="match status" value="1"/>
</dbReference>
<dbReference type="OrthoDB" id="9812260at2"/>
<dbReference type="PROSITE" id="PS50887">
    <property type="entry name" value="GGDEF"/>
    <property type="match status" value="1"/>
</dbReference>
<dbReference type="Pfam" id="PF00672">
    <property type="entry name" value="HAMP"/>
    <property type="match status" value="1"/>
</dbReference>
<reference evidence="5 6" key="1">
    <citation type="submission" date="2019-02" db="EMBL/GenBank/DDBJ databases">
        <title>Complete Genome Sequence and Methylome Analysis of Sphaerotilus natans subsp. sulfidivorans D-507.</title>
        <authorList>
            <person name="Fomenkov A."/>
            <person name="Gridneva E."/>
            <person name="Smolyakov D."/>
            <person name="Dubinina G."/>
            <person name="Vincze T."/>
            <person name="Grabovich M."/>
            <person name="Roberts R.J."/>
        </authorList>
    </citation>
    <scope>NUCLEOTIDE SEQUENCE [LARGE SCALE GENOMIC DNA]</scope>
    <source>
        <strain evidence="5 6">D-507</strain>
    </source>
</reference>
<dbReference type="InterPro" id="IPR052163">
    <property type="entry name" value="DGC-Regulatory_Protein"/>
</dbReference>
<keyword evidence="1" id="KW-0472">Membrane</keyword>
<dbReference type="Proteomes" id="UP001549111">
    <property type="component" value="Unassembled WGS sequence"/>
</dbReference>
<dbReference type="EMBL" id="JBEPLS010000009">
    <property type="protein sequence ID" value="MET3604758.1"/>
    <property type="molecule type" value="Genomic_DNA"/>
</dbReference>
<evidence type="ECO:0000313" key="7">
    <source>
        <dbReference type="Proteomes" id="UP001549111"/>
    </source>
</evidence>
<feature type="transmembrane region" description="Helical" evidence="1">
    <location>
        <begin position="21"/>
        <end position="41"/>
    </location>
</feature>
<keyword evidence="1" id="KW-0812">Transmembrane</keyword>
<accession>A0A5C1PUU1</accession>
<keyword evidence="7" id="KW-1185">Reference proteome</keyword>
<dbReference type="Pfam" id="PF00990">
    <property type="entry name" value="GGDEF"/>
    <property type="match status" value="1"/>
</dbReference>
<evidence type="ECO:0000256" key="1">
    <source>
        <dbReference type="SAM" id="Phobius"/>
    </source>
</evidence>
<evidence type="ECO:0000313" key="6">
    <source>
        <dbReference type="Proteomes" id="UP000323522"/>
    </source>
</evidence>